<evidence type="ECO:0000256" key="2">
    <source>
        <dbReference type="ARBA" id="ARBA00023239"/>
    </source>
</evidence>
<dbReference type="Pfam" id="PF00596">
    <property type="entry name" value="Aldolase_II"/>
    <property type="match status" value="1"/>
</dbReference>
<proteinExistence type="predicted"/>
<accession>A0ABS1EW86</accession>
<evidence type="ECO:0000313" key="5">
    <source>
        <dbReference type="Proteomes" id="UP000596739"/>
    </source>
</evidence>
<sequence>MLEKLKEDLLEVAQEADRLMLCKHKSGNFSIYDVETGFVVVTPAGKDRNKLSSDDICVVDLEANVIESKANLKPTSELLMHLQIYKVRKDVKAVVHTHSKFATTFAVLKKEIPAIVYECSVLGLKSGVIPVAPYATPGTKALAHSVIDPIQISDAILLESHGVVTCDETIEEALLKASYVEELAEIYYRALMLNQGKEPNIVSLEELNKWKYPSEIIF</sequence>
<evidence type="ECO:0000313" key="4">
    <source>
        <dbReference type="EMBL" id="MBK1813653.1"/>
    </source>
</evidence>
<dbReference type="PANTHER" id="PTHR22789">
    <property type="entry name" value="FUCULOSE PHOSPHATE ALDOLASE"/>
    <property type="match status" value="1"/>
</dbReference>
<reference evidence="5" key="1">
    <citation type="submission" date="2021-01" db="EMBL/GenBank/DDBJ databases">
        <title>Genome public.</title>
        <authorList>
            <person name="Liu C."/>
            <person name="Sun Q."/>
        </authorList>
    </citation>
    <scope>NUCLEOTIDE SEQUENCE [LARGE SCALE GENOMIC DNA]</scope>
    <source>
        <strain evidence="5">YIM B02505</strain>
    </source>
</reference>
<name>A0ABS1EW86_9CLOT</name>
<dbReference type="InterPro" id="IPR036409">
    <property type="entry name" value="Aldolase_II/adducin_N_sf"/>
</dbReference>
<keyword evidence="5" id="KW-1185">Reference proteome</keyword>
<protein>
    <submittedName>
        <fullName evidence="4">Class II aldolase/adducin family protein</fullName>
    </submittedName>
</protein>
<dbReference type="SUPFAM" id="SSF53639">
    <property type="entry name" value="AraD/HMP-PK domain-like"/>
    <property type="match status" value="1"/>
</dbReference>
<dbReference type="PANTHER" id="PTHR22789:SF0">
    <property type="entry name" value="3-OXO-TETRONATE 4-PHOSPHATE DECARBOXYLASE-RELATED"/>
    <property type="match status" value="1"/>
</dbReference>
<evidence type="ECO:0000256" key="1">
    <source>
        <dbReference type="ARBA" id="ARBA00022723"/>
    </source>
</evidence>
<comment type="caution">
    <text evidence="4">The sequence shown here is derived from an EMBL/GenBank/DDBJ whole genome shotgun (WGS) entry which is preliminary data.</text>
</comment>
<dbReference type="RefSeq" id="WP_200273999.1">
    <property type="nucleotide sequence ID" value="NZ_JAENHN010000066.1"/>
</dbReference>
<dbReference type="Proteomes" id="UP000596739">
    <property type="component" value="Unassembled WGS sequence"/>
</dbReference>
<keyword evidence="1" id="KW-0479">Metal-binding</keyword>
<keyword evidence="2" id="KW-0456">Lyase</keyword>
<gene>
    <name evidence="4" type="ORF">JHL18_23845</name>
</gene>
<dbReference type="InterPro" id="IPR050197">
    <property type="entry name" value="Aldolase_class_II_sugar_metab"/>
</dbReference>
<dbReference type="EMBL" id="JAENHN010000066">
    <property type="protein sequence ID" value="MBK1813653.1"/>
    <property type="molecule type" value="Genomic_DNA"/>
</dbReference>
<dbReference type="SMART" id="SM01007">
    <property type="entry name" value="Aldolase_II"/>
    <property type="match status" value="1"/>
</dbReference>
<dbReference type="Gene3D" id="3.40.225.10">
    <property type="entry name" value="Class II aldolase/adducin N-terminal domain"/>
    <property type="match status" value="1"/>
</dbReference>
<organism evidence="4 5">
    <name type="scientific">Clostridium yunnanense</name>
    <dbReference type="NCBI Taxonomy" id="2800325"/>
    <lineage>
        <taxon>Bacteria</taxon>
        <taxon>Bacillati</taxon>
        <taxon>Bacillota</taxon>
        <taxon>Clostridia</taxon>
        <taxon>Eubacteriales</taxon>
        <taxon>Clostridiaceae</taxon>
        <taxon>Clostridium</taxon>
    </lineage>
</organism>
<evidence type="ECO:0000259" key="3">
    <source>
        <dbReference type="SMART" id="SM01007"/>
    </source>
</evidence>
<dbReference type="InterPro" id="IPR001303">
    <property type="entry name" value="Aldolase_II/adducin_N"/>
</dbReference>
<feature type="domain" description="Class II aldolase/adducin N-terminal" evidence="3">
    <location>
        <begin position="7"/>
        <end position="188"/>
    </location>
</feature>